<dbReference type="AlphaFoldDB" id="A0AB35X2A2"/>
<comment type="caution">
    <text evidence="1">The sequence shown here is derived from an EMBL/GenBank/DDBJ whole genome shotgun (WGS) entry which is preliminary data.</text>
</comment>
<protein>
    <submittedName>
        <fullName evidence="1">Uncharacterized protein</fullName>
    </submittedName>
</protein>
<sequence>MNKPQAAVIGAGLVSFMADVSLAQRSSVKLALLQAEQETRFAFEHGLITDWYGFYKNKLKFYGWDALSASEVHWPDNERSEIVDKALLAISAVAGSQYARGMQLAMHGLNLNTTARLQFEQRTREQGVFQLLPCAPARNGCVDMVVYHEALEQSQLCAGFLFRERTHQRVKAELVRFNVRLFEQQFRAKVEKSLEAVALREIIELQI</sequence>
<organism evidence="1 2">
    <name type="scientific">Pseudomonas auratipiscis</name>
    <dbReference type="NCBI Taxonomy" id="3115853"/>
    <lineage>
        <taxon>Bacteria</taxon>
        <taxon>Pseudomonadati</taxon>
        <taxon>Pseudomonadota</taxon>
        <taxon>Gammaproteobacteria</taxon>
        <taxon>Pseudomonadales</taxon>
        <taxon>Pseudomonadaceae</taxon>
        <taxon>Pseudomonas</taxon>
    </lineage>
</organism>
<evidence type="ECO:0000313" key="1">
    <source>
        <dbReference type="EMBL" id="MEE1869436.1"/>
    </source>
</evidence>
<reference evidence="1 2" key="1">
    <citation type="submission" date="2024-01" db="EMBL/GenBank/DDBJ databases">
        <title>Unpublished Manusciprt.</title>
        <authorList>
            <person name="Duman M."/>
            <person name="Valdes E.G."/>
            <person name="Ajmi N."/>
            <person name="Altun S."/>
            <person name="Saticioglu I.B."/>
        </authorList>
    </citation>
    <scope>NUCLEOTIDE SEQUENCE [LARGE SCALE GENOMIC DNA]</scope>
    <source>
        <strain evidence="1 2">120P</strain>
    </source>
</reference>
<dbReference type="RefSeq" id="WP_330080741.1">
    <property type="nucleotide sequence ID" value="NZ_JAZDCU010000010.1"/>
</dbReference>
<accession>A0AB35X2A2</accession>
<name>A0AB35X2A2_9PSED</name>
<proteinExistence type="predicted"/>
<dbReference type="Proteomes" id="UP001307839">
    <property type="component" value="Unassembled WGS sequence"/>
</dbReference>
<gene>
    <name evidence="1" type="ORF">V0R53_23915</name>
</gene>
<evidence type="ECO:0000313" key="2">
    <source>
        <dbReference type="Proteomes" id="UP001307839"/>
    </source>
</evidence>
<keyword evidence="2" id="KW-1185">Reference proteome</keyword>
<dbReference type="EMBL" id="JAZDQP010000021">
    <property type="protein sequence ID" value="MEE1869436.1"/>
    <property type="molecule type" value="Genomic_DNA"/>
</dbReference>